<dbReference type="GO" id="GO:0033962">
    <property type="term" value="P:P-body assembly"/>
    <property type="evidence" value="ECO:0007669"/>
    <property type="project" value="TreeGrafter"/>
</dbReference>
<dbReference type="AlphaFoldDB" id="R0GDG0"/>
<evidence type="ECO:0000256" key="2">
    <source>
        <dbReference type="ARBA" id="ARBA00022490"/>
    </source>
</evidence>
<evidence type="ECO:0008006" key="6">
    <source>
        <dbReference type="Google" id="ProtNLM"/>
    </source>
</evidence>
<dbReference type="eggNOG" id="ENOG502QQ60">
    <property type="taxonomic scope" value="Eukaryota"/>
</dbReference>
<reference evidence="5" key="1">
    <citation type="journal article" date="2013" name="Nat. Genet.">
        <title>The Capsella rubella genome and the genomic consequences of rapid mating system evolution.</title>
        <authorList>
            <person name="Slotte T."/>
            <person name="Hazzouri K.M."/>
            <person name="Agren J.A."/>
            <person name="Koenig D."/>
            <person name="Maumus F."/>
            <person name="Guo Y.L."/>
            <person name="Steige K."/>
            <person name="Platts A.E."/>
            <person name="Escobar J.S."/>
            <person name="Newman L.K."/>
            <person name="Wang W."/>
            <person name="Mandakova T."/>
            <person name="Vello E."/>
            <person name="Smith L.M."/>
            <person name="Henz S.R."/>
            <person name="Steffen J."/>
            <person name="Takuno S."/>
            <person name="Brandvain Y."/>
            <person name="Coop G."/>
            <person name="Andolfatto P."/>
            <person name="Hu T.T."/>
            <person name="Blanchette M."/>
            <person name="Clark R.M."/>
            <person name="Quesneville H."/>
            <person name="Nordborg M."/>
            <person name="Gaut B.S."/>
            <person name="Lysak M.A."/>
            <person name="Jenkins J."/>
            <person name="Grimwood J."/>
            <person name="Chapman J."/>
            <person name="Prochnik S."/>
            <person name="Shu S."/>
            <person name="Rokhsar D."/>
            <person name="Schmutz J."/>
            <person name="Weigel D."/>
            <person name="Wright S.I."/>
        </authorList>
    </citation>
    <scope>NUCLEOTIDE SEQUENCE [LARGE SCALE GENOMIC DNA]</scope>
    <source>
        <strain evidence="5">cv. Monte Gargano</strain>
    </source>
</reference>
<dbReference type="GO" id="GO:0000290">
    <property type="term" value="P:deadenylation-dependent decapping of nuclear-transcribed mRNA"/>
    <property type="evidence" value="ECO:0007669"/>
    <property type="project" value="InterPro"/>
</dbReference>
<evidence type="ECO:0000313" key="5">
    <source>
        <dbReference type="Proteomes" id="UP000029121"/>
    </source>
</evidence>
<dbReference type="GO" id="GO:0003723">
    <property type="term" value="F:RNA binding"/>
    <property type="evidence" value="ECO:0007669"/>
    <property type="project" value="TreeGrafter"/>
</dbReference>
<accession>R0GDG0</accession>
<feature type="region of interest" description="Disordered" evidence="3">
    <location>
        <begin position="1"/>
        <end position="23"/>
    </location>
</feature>
<dbReference type="PANTHER" id="PTHR21551:SF0">
    <property type="entry name" value="PROTEIN ASSOCIATED WITH TOPO II RELATED-1, ISOFORM A"/>
    <property type="match status" value="1"/>
</dbReference>
<dbReference type="OrthoDB" id="74835at2759"/>
<dbReference type="InterPro" id="IPR039900">
    <property type="entry name" value="Pat1-like"/>
</dbReference>
<evidence type="ECO:0000256" key="3">
    <source>
        <dbReference type="SAM" id="MobiDB-lite"/>
    </source>
</evidence>
<comment type="subcellular location">
    <subcellularLocation>
        <location evidence="1">Cytoplasm</location>
        <location evidence="1">P-body</location>
    </subcellularLocation>
</comment>
<proteinExistence type="predicted"/>
<gene>
    <name evidence="4" type="ORF">CARUB_v10019819mg</name>
</gene>
<sequence>MDAFGIGSSMNQPPVTEDLKKFGDNPAGNTMFDASQYAFFGNDVVEEVELGGLEEEDEILSFTGIAEDFSFDKEEVDNSRSLSDVDDLASTFSKLNREPDVYRNMGQINDKRSMQNSLAAEWTHGEELPNWYGRKILDSDAIKDDKVWSAQPFSSLDLVDQRNHDRSTLYPEPQRQLHQDHNQQQFSSEPIHVPKSSFVSYPPPGSISPDQRLGHPNIPYHSGGPQMGSPNFSPFPALQPQLPGMHHGSTQHAGNMSQFRPALPLNNHPPAQWMNRQNMHPGDSSGIMNNTMLQQPPHPNGLMPSQMQGSQNRLPHPMQPPLGHMTGGQPQLINSHLSRSSSSGNYDGMLGLGDPREARPGSGHGNRQNMRFHQQGFDGGVQRRYSGWPPFRSKYMSADEIENILRMQLVATHSNDPYVDDYYHQACLAKKSAGAQLKHHFCPNHLRDLQQRARTNNEPHAFLQVDALGRVPFSSIRRPRPLLEMDPPNSTKFGNAEHKATNKPLDQEPMLAARVYIEDGLCLLLEVDDIDRYLEFNQLPDRGHQLKQRRQSLLDSLADSLQLADPLAKNGQSRSHDDFLFLRIISLPKGRKLLTRYLELIFPGSDLMRIVCMAIFRHLRSLFGVLSSDLDIVKTTNKLAKVINLCIHDMELGSVSVCLAAVSCSSEQPPLRPLGSPVGDGASTILKSALDRASELIRANNFNNAGMALWRASFNEFFNLLMKYCVSKYDSIMQSLNSQLPPHFATEISEAAAQAIVREMPIELLRSSFPHIDEQQKRILMEFLKRSMLGSQKTEPVLG</sequence>
<evidence type="ECO:0000256" key="1">
    <source>
        <dbReference type="ARBA" id="ARBA00004201"/>
    </source>
</evidence>
<dbReference type="STRING" id="81985.R0GDG0"/>
<name>R0GDG0_9BRAS</name>
<protein>
    <recommendedName>
        <fullName evidence="6">mRNA decay factor PAT1 domain-containing protein</fullName>
    </recommendedName>
</protein>
<feature type="region of interest" description="Disordered" evidence="3">
    <location>
        <begin position="193"/>
        <end position="229"/>
    </location>
</feature>
<dbReference type="EMBL" id="KB870806">
    <property type="protein sequence ID" value="EOA33651.1"/>
    <property type="molecule type" value="Genomic_DNA"/>
</dbReference>
<keyword evidence="2" id="KW-0963">Cytoplasm</keyword>
<dbReference type="GO" id="GO:0000932">
    <property type="term" value="C:P-body"/>
    <property type="evidence" value="ECO:0007669"/>
    <property type="project" value="UniProtKB-SubCell"/>
</dbReference>
<evidence type="ECO:0000313" key="4">
    <source>
        <dbReference type="EMBL" id="EOA33651.1"/>
    </source>
</evidence>
<dbReference type="PANTHER" id="PTHR21551">
    <property type="entry name" value="TOPOISOMERASE II-ASSOCIATED PROTEIN PAT1"/>
    <property type="match status" value="1"/>
</dbReference>
<organism evidence="4 5">
    <name type="scientific">Capsella rubella</name>
    <dbReference type="NCBI Taxonomy" id="81985"/>
    <lineage>
        <taxon>Eukaryota</taxon>
        <taxon>Viridiplantae</taxon>
        <taxon>Streptophyta</taxon>
        <taxon>Embryophyta</taxon>
        <taxon>Tracheophyta</taxon>
        <taxon>Spermatophyta</taxon>
        <taxon>Magnoliopsida</taxon>
        <taxon>eudicotyledons</taxon>
        <taxon>Gunneridae</taxon>
        <taxon>Pentapetalae</taxon>
        <taxon>rosids</taxon>
        <taxon>malvids</taxon>
        <taxon>Brassicales</taxon>
        <taxon>Brassicaceae</taxon>
        <taxon>Camelineae</taxon>
        <taxon>Capsella</taxon>
    </lineage>
</organism>
<feature type="region of interest" description="Disordered" evidence="3">
    <location>
        <begin position="338"/>
        <end position="373"/>
    </location>
</feature>
<keyword evidence="5" id="KW-1185">Reference proteome</keyword>
<dbReference type="Proteomes" id="UP000029121">
    <property type="component" value="Unassembled WGS sequence"/>
</dbReference>